<dbReference type="Proteomes" id="UP000000851">
    <property type="component" value="Chromosome"/>
</dbReference>
<dbReference type="OrthoDB" id="3217132at2"/>
<evidence type="ECO:0000256" key="4">
    <source>
        <dbReference type="ARBA" id="ARBA00022840"/>
    </source>
</evidence>
<organism evidence="7 8">
    <name type="scientific">Catenulispora acidiphila (strain DSM 44928 / JCM 14897 / NBRC 102108 / NRRL B-24433 / ID139908)</name>
    <dbReference type="NCBI Taxonomy" id="479433"/>
    <lineage>
        <taxon>Bacteria</taxon>
        <taxon>Bacillati</taxon>
        <taxon>Actinomycetota</taxon>
        <taxon>Actinomycetes</taxon>
        <taxon>Catenulisporales</taxon>
        <taxon>Catenulisporaceae</taxon>
        <taxon>Catenulispora</taxon>
    </lineage>
</organism>
<dbReference type="SUPFAM" id="SSF52540">
    <property type="entry name" value="P-loop containing nucleoside triphosphate hydrolases"/>
    <property type="match status" value="1"/>
</dbReference>
<keyword evidence="3" id="KW-0547">Nucleotide-binding</keyword>
<dbReference type="AlphaFoldDB" id="C7QA63"/>
<dbReference type="EMBL" id="CP001700">
    <property type="protein sequence ID" value="ACU70461.1"/>
    <property type="molecule type" value="Genomic_DNA"/>
</dbReference>
<feature type="domain" description="ABC transporter" evidence="6">
    <location>
        <begin position="2"/>
        <end position="227"/>
    </location>
</feature>
<dbReference type="InterPro" id="IPR003593">
    <property type="entry name" value="AAA+_ATPase"/>
</dbReference>
<reference evidence="7 8" key="1">
    <citation type="journal article" date="2009" name="Stand. Genomic Sci.">
        <title>Complete genome sequence of Catenulispora acidiphila type strain (ID 139908).</title>
        <authorList>
            <person name="Copeland A."/>
            <person name="Lapidus A."/>
            <person name="Glavina Del Rio T."/>
            <person name="Nolan M."/>
            <person name="Lucas S."/>
            <person name="Chen F."/>
            <person name="Tice H."/>
            <person name="Cheng J.F."/>
            <person name="Bruce D."/>
            <person name="Goodwin L."/>
            <person name="Pitluck S."/>
            <person name="Mikhailova N."/>
            <person name="Pati A."/>
            <person name="Ivanova N."/>
            <person name="Mavromatis K."/>
            <person name="Chen A."/>
            <person name="Palaniappan K."/>
            <person name="Chain P."/>
            <person name="Land M."/>
            <person name="Hauser L."/>
            <person name="Chang Y.J."/>
            <person name="Jeffries C.D."/>
            <person name="Chertkov O."/>
            <person name="Brettin T."/>
            <person name="Detter J.C."/>
            <person name="Han C."/>
            <person name="Ali Z."/>
            <person name="Tindall B.J."/>
            <person name="Goker M."/>
            <person name="Bristow J."/>
            <person name="Eisen J.A."/>
            <person name="Markowitz V."/>
            <person name="Hugenholtz P."/>
            <person name="Kyrpides N.C."/>
            <person name="Klenk H.P."/>
        </authorList>
    </citation>
    <scope>NUCLEOTIDE SEQUENCE [LARGE SCALE GENOMIC DNA]</scope>
    <source>
        <strain evidence="8">DSM 44928 / JCM 14897 / NBRC 102108 / NRRL B-24433 / ID139908</strain>
    </source>
</reference>
<dbReference type="InParanoid" id="C7QA63"/>
<dbReference type="PANTHER" id="PTHR43335:SF4">
    <property type="entry name" value="ABC TRANSPORTER, ATP-BINDING PROTEIN"/>
    <property type="match status" value="1"/>
</dbReference>
<evidence type="ECO:0000256" key="1">
    <source>
        <dbReference type="ARBA" id="ARBA00005417"/>
    </source>
</evidence>
<dbReference type="eggNOG" id="COG1131">
    <property type="taxonomic scope" value="Bacteria"/>
</dbReference>
<evidence type="ECO:0000256" key="5">
    <source>
        <dbReference type="SAM" id="MobiDB-lite"/>
    </source>
</evidence>
<dbReference type="GO" id="GO:0005524">
    <property type="term" value="F:ATP binding"/>
    <property type="evidence" value="ECO:0007669"/>
    <property type="project" value="UniProtKB-KW"/>
</dbReference>
<feature type="region of interest" description="Disordered" evidence="5">
    <location>
        <begin position="308"/>
        <end position="348"/>
    </location>
</feature>
<sequence length="348" mass="36882">MIQAVGLTKRYGEKVAVDHADFSVAAGTVTGFLGPNGAGKSTTMRMILGLDRPTDGTVTVDGKPYRNLPVPLREVGALLDAKAVHGGRTAYNHLACLAKSNGIPLRRVDEVIGLVGLEQVAKKRSKNFSLGMGQRLGIAAALLGDPGTLLFDEPVNGLDPEGILWVRNLMKSLAAQGRTVFVSSHLMSEMALTADRVIVIGRGQIKADTTMREFIAQNATTHVRVRSPHIGKLRQLMSGKGWHTEALPDDEGAVEVFDVTSEAVGDLAGENGLWLHELAVVQPSLEEAFMSMTADSVEYHAGVPGMAPGQVLGQPGLAPGQVEPQAQTKPQTRTEPQAPPPGSGEAQR</sequence>
<dbReference type="PANTHER" id="PTHR43335">
    <property type="entry name" value="ABC TRANSPORTER, ATP-BINDING PROTEIN"/>
    <property type="match status" value="1"/>
</dbReference>
<dbReference type="PROSITE" id="PS50893">
    <property type="entry name" value="ABC_TRANSPORTER_2"/>
    <property type="match status" value="1"/>
</dbReference>
<gene>
    <name evidence="7" type="ordered locus">Caci_1540</name>
</gene>
<evidence type="ECO:0000259" key="6">
    <source>
        <dbReference type="PROSITE" id="PS50893"/>
    </source>
</evidence>
<dbReference type="RefSeq" id="WP_012785755.1">
    <property type="nucleotide sequence ID" value="NC_013131.1"/>
</dbReference>
<name>C7QA63_CATAD</name>
<dbReference type="Gene3D" id="3.40.50.300">
    <property type="entry name" value="P-loop containing nucleotide triphosphate hydrolases"/>
    <property type="match status" value="1"/>
</dbReference>
<protein>
    <submittedName>
        <fullName evidence="7">ABC transporter related</fullName>
    </submittedName>
</protein>
<dbReference type="SMART" id="SM00382">
    <property type="entry name" value="AAA"/>
    <property type="match status" value="1"/>
</dbReference>
<feature type="compositionally biased region" description="Polar residues" evidence="5">
    <location>
        <begin position="324"/>
        <end position="335"/>
    </location>
</feature>
<keyword evidence="8" id="KW-1185">Reference proteome</keyword>
<dbReference type="Pfam" id="PF00005">
    <property type="entry name" value="ABC_tran"/>
    <property type="match status" value="1"/>
</dbReference>
<evidence type="ECO:0000256" key="2">
    <source>
        <dbReference type="ARBA" id="ARBA00022448"/>
    </source>
</evidence>
<evidence type="ECO:0000313" key="7">
    <source>
        <dbReference type="EMBL" id="ACU70461.1"/>
    </source>
</evidence>
<dbReference type="KEGG" id="cai:Caci_1540"/>
<keyword evidence="2" id="KW-0813">Transport</keyword>
<proteinExistence type="inferred from homology"/>
<evidence type="ECO:0000313" key="8">
    <source>
        <dbReference type="Proteomes" id="UP000000851"/>
    </source>
</evidence>
<dbReference type="GO" id="GO:0016887">
    <property type="term" value="F:ATP hydrolysis activity"/>
    <property type="evidence" value="ECO:0007669"/>
    <property type="project" value="InterPro"/>
</dbReference>
<evidence type="ECO:0000256" key="3">
    <source>
        <dbReference type="ARBA" id="ARBA00022741"/>
    </source>
</evidence>
<dbReference type="STRING" id="479433.Caci_1540"/>
<dbReference type="InterPro" id="IPR027417">
    <property type="entry name" value="P-loop_NTPase"/>
</dbReference>
<accession>C7QA63</accession>
<dbReference type="HOGENOM" id="CLU_000604_1_2_11"/>
<keyword evidence="4" id="KW-0067">ATP-binding</keyword>
<dbReference type="InterPro" id="IPR003439">
    <property type="entry name" value="ABC_transporter-like_ATP-bd"/>
</dbReference>
<comment type="similarity">
    <text evidence="1">Belongs to the ABC transporter superfamily.</text>
</comment>